<name>J7S5G5_9CAUD</name>
<dbReference type="KEGG" id="vg:13538756"/>
<dbReference type="EMBL" id="HE611333">
    <property type="protein sequence ID" value="CCL97938.1"/>
    <property type="molecule type" value="Genomic_DNA"/>
</dbReference>
<sequence>MAASDCPWPRTLKTLGWILRKRRIGWLVQRVTRMHPKSVSPANEVYFL</sequence>
<protein>
    <submittedName>
        <fullName evidence="1">Uncharacterized protein</fullName>
    </submittedName>
</protein>
<organism evidence="1 2">
    <name type="scientific">Pseudomonas phage tf</name>
    <dbReference type="NCBI Taxonomy" id="1114179"/>
    <lineage>
        <taxon>Viruses</taxon>
        <taxon>Duplodnaviria</taxon>
        <taxon>Heunggongvirae</taxon>
        <taxon>Uroviricota</taxon>
        <taxon>Caudoviricetes</taxon>
        <taxon>Krylovvirus</taxon>
        <taxon>Krylovvirus tf</taxon>
    </lineage>
</organism>
<accession>J7S5G5</accession>
<reference evidence="1 2" key="1">
    <citation type="journal article" date="2012" name="PLoS ONE">
        <title>Genomic Analysis of Pseudomonas putida Phage tf with Localized Single-Strand DNA Interruptions.</title>
        <authorList>
            <person name="Glukhov A.S."/>
            <person name="Krutilina A.I."/>
            <person name="Shlyapnikov M.G."/>
            <person name="Severinov K."/>
            <person name="Lavysh D."/>
            <person name="Kochetkov V.V."/>
            <person name="McGrath J.W."/>
            <person name="de Leeuwe C."/>
            <person name="Shaburova O.V."/>
            <person name="Krylov V.N."/>
            <person name="Akulenko N.V."/>
            <person name="Kulakov L.A."/>
        </authorList>
    </citation>
    <scope>NUCLEOTIDE SEQUENCE [LARGE SCALE GENOMIC DNA]</scope>
</reference>
<keyword evidence="2" id="KW-1185">Reference proteome</keyword>
<gene>
    <name evidence="1" type="ORF">tf_30</name>
</gene>
<evidence type="ECO:0000313" key="1">
    <source>
        <dbReference type="EMBL" id="CCL97938.1"/>
    </source>
</evidence>
<dbReference type="Proteomes" id="UP000002867">
    <property type="component" value="Segment"/>
</dbReference>
<dbReference type="GeneID" id="13538756"/>
<dbReference type="RefSeq" id="YP_006659980.1">
    <property type="nucleotide sequence ID" value="NC_017971.2"/>
</dbReference>
<evidence type="ECO:0000313" key="2">
    <source>
        <dbReference type="Proteomes" id="UP000002867"/>
    </source>
</evidence>
<proteinExistence type="predicted"/>